<comment type="caution">
    <text evidence="2">The sequence shown here is derived from an EMBL/GenBank/DDBJ whole genome shotgun (WGS) entry which is preliminary data.</text>
</comment>
<dbReference type="EMBL" id="JAYGHT010000019">
    <property type="protein sequence ID" value="MEA5518987.1"/>
    <property type="molecule type" value="Genomic_DNA"/>
</dbReference>
<protein>
    <submittedName>
        <fullName evidence="2">GNAT family N-acetyltransferase</fullName>
    </submittedName>
</protein>
<reference evidence="2 3" key="1">
    <citation type="submission" date="2023-12" db="EMBL/GenBank/DDBJ databases">
        <title>Baltic Sea Cyanobacteria.</title>
        <authorList>
            <person name="Delbaje E."/>
            <person name="Fewer D.P."/>
            <person name="Shishido T.K."/>
        </authorList>
    </citation>
    <scope>NUCLEOTIDE SEQUENCE [LARGE SCALE GENOMIC DNA]</scope>
    <source>
        <strain evidence="2 3">CCNP 1315</strain>
    </source>
</reference>
<sequence length="170" mass="19890">MMKLQTHRLILREYQPDDTDKLFSLLSDPMTMSYWPQPFTQSQVEAWINITLESYKMQGFGRYLIQLKETAEIIGDAGILKKKIAEEWVNDLGYIIHYVYWGKGYASEVATALKDYAFSVLKLESLHANMPENHPGSRRVAEKIGMKFVVREFNNENNRNIKTLIYAIYR</sequence>
<dbReference type="RefSeq" id="WP_323272416.1">
    <property type="nucleotide sequence ID" value="NZ_JAYGHT010000019.1"/>
</dbReference>
<dbReference type="SUPFAM" id="SSF55729">
    <property type="entry name" value="Acyl-CoA N-acyltransferases (Nat)"/>
    <property type="match status" value="1"/>
</dbReference>
<dbReference type="PROSITE" id="PS51186">
    <property type="entry name" value="GNAT"/>
    <property type="match status" value="1"/>
</dbReference>
<name>A0ABU5TVR1_9CYAN</name>
<dbReference type="Proteomes" id="UP001301728">
    <property type="component" value="Unassembled WGS sequence"/>
</dbReference>
<evidence type="ECO:0000313" key="3">
    <source>
        <dbReference type="Proteomes" id="UP001301728"/>
    </source>
</evidence>
<feature type="domain" description="N-acetyltransferase" evidence="1">
    <location>
        <begin position="9"/>
        <end position="170"/>
    </location>
</feature>
<dbReference type="Pfam" id="PF13302">
    <property type="entry name" value="Acetyltransf_3"/>
    <property type="match status" value="1"/>
</dbReference>
<proteinExistence type="predicted"/>
<evidence type="ECO:0000259" key="1">
    <source>
        <dbReference type="PROSITE" id="PS51186"/>
    </source>
</evidence>
<dbReference type="Gene3D" id="3.40.630.30">
    <property type="match status" value="1"/>
</dbReference>
<dbReference type="PANTHER" id="PTHR43792:SF1">
    <property type="entry name" value="N-ACETYLTRANSFERASE DOMAIN-CONTAINING PROTEIN"/>
    <property type="match status" value="1"/>
</dbReference>
<keyword evidence="3" id="KW-1185">Reference proteome</keyword>
<dbReference type="PANTHER" id="PTHR43792">
    <property type="entry name" value="GNAT FAMILY, PUTATIVE (AFU_ORTHOLOGUE AFUA_3G00765)-RELATED-RELATED"/>
    <property type="match status" value="1"/>
</dbReference>
<dbReference type="InterPro" id="IPR016181">
    <property type="entry name" value="Acyl_CoA_acyltransferase"/>
</dbReference>
<accession>A0ABU5TVR1</accession>
<evidence type="ECO:0000313" key="2">
    <source>
        <dbReference type="EMBL" id="MEA5518987.1"/>
    </source>
</evidence>
<organism evidence="2 3">
    <name type="scientific">Limnoraphis robusta CCNP1315</name>
    <dbReference type="NCBI Taxonomy" id="3110306"/>
    <lineage>
        <taxon>Bacteria</taxon>
        <taxon>Bacillati</taxon>
        <taxon>Cyanobacteriota</taxon>
        <taxon>Cyanophyceae</taxon>
        <taxon>Oscillatoriophycideae</taxon>
        <taxon>Oscillatoriales</taxon>
        <taxon>Sirenicapillariaceae</taxon>
        <taxon>Limnoraphis</taxon>
    </lineage>
</organism>
<dbReference type="InterPro" id="IPR051531">
    <property type="entry name" value="N-acetyltransferase"/>
</dbReference>
<gene>
    <name evidence="2" type="ORF">VB854_08500</name>
</gene>
<dbReference type="InterPro" id="IPR000182">
    <property type="entry name" value="GNAT_dom"/>
</dbReference>